<dbReference type="GO" id="GO:0007165">
    <property type="term" value="P:signal transduction"/>
    <property type="evidence" value="ECO:0007669"/>
    <property type="project" value="UniProtKB-KW"/>
</dbReference>
<evidence type="ECO:0000256" key="7">
    <source>
        <dbReference type="SAM" id="Coils"/>
    </source>
</evidence>
<evidence type="ECO:0000256" key="3">
    <source>
        <dbReference type="ARBA" id="ARBA00023136"/>
    </source>
</evidence>
<accession>A0A1C0YZE6</accession>
<dbReference type="SUPFAM" id="SSF58104">
    <property type="entry name" value="Methyl-accepting chemotaxis protein (MCP) signaling domain"/>
    <property type="match status" value="1"/>
</dbReference>
<keyword evidence="2" id="KW-1003">Cell membrane</keyword>
<comment type="similarity">
    <text evidence="5">Belongs to the methyl-accepting chemotaxis (MCP) protein family.</text>
</comment>
<keyword evidence="7" id="KW-0175">Coiled coil</keyword>
<evidence type="ECO:0000256" key="1">
    <source>
        <dbReference type="ARBA" id="ARBA00004236"/>
    </source>
</evidence>
<dbReference type="Proteomes" id="UP000093482">
    <property type="component" value="Unassembled WGS sequence"/>
</dbReference>
<evidence type="ECO:0000259" key="9">
    <source>
        <dbReference type="PROSITE" id="PS50111"/>
    </source>
</evidence>
<dbReference type="InterPro" id="IPR004089">
    <property type="entry name" value="MCPsignal_dom"/>
</dbReference>
<evidence type="ECO:0000256" key="6">
    <source>
        <dbReference type="PROSITE-ProRule" id="PRU00284"/>
    </source>
</evidence>
<keyword evidence="3 8" id="KW-0472">Membrane</keyword>
<dbReference type="CDD" id="cd06225">
    <property type="entry name" value="HAMP"/>
    <property type="match status" value="1"/>
</dbReference>
<dbReference type="SMART" id="SM00304">
    <property type="entry name" value="HAMP"/>
    <property type="match status" value="1"/>
</dbReference>
<comment type="subcellular location">
    <subcellularLocation>
        <location evidence="1">Cell membrane</location>
    </subcellularLocation>
</comment>
<dbReference type="PANTHER" id="PTHR32089:SF112">
    <property type="entry name" value="LYSOZYME-LIKE PROTEIN-RELATED"/>
    <property type="match status" value="1"/>
</dbReference>
<dbReference type="PANTHER" id="PTHR32089">
    <property type="entry name" value="METHYL-ACCEPTING CHEMOTAXIS PROTEIN MCPB"/>
    <property type="match status" value="1"/>
</dbReference>
<keyword evidence="12" id="KW-1185">Reference proteome</keyword>
<name>A0A1C0YZE6_9BACL</name>
<dbReference type="Gene3D" id="6.10.340.10">
    <property type="match status" value="1"/>
</dbReference>
<organism evidence="11 12">
    <name type="scientific">Caryophanon latum</name>
    <dbReference type="NCBI Taxonomy" id="33977"/>
    <lineage>
        <taxon>Bacteria</taxon>
        <taxon>Bacillati</taxon>
        <taxon>Bacillota</taxon>
        <taxon>Bacilli</taxon>
        <taxon>Bacillales</taxon>
        <taxon>Caryophanaceae</taxon>
        <taxon>Caryophanon</taxon>
    </lineage>
</organism>
<sequence>MKLSLTMIVSFLLLFTIFNVITNRIAYTEGQQTGEQLIAQSTQKTAAEVGLYIENLMTAMRADSELLLAQLEDNRLSSELLLNYKSRTLPYYEGVVSYSMMLQQSRFAQISEPHKQYVTAQGYFAAQLVAKQNSVTIVPIEETVAMTEEAYAEAMAIDVPVISEPHTVTVDGQEQRVITIAHPVVLNGEVVAVSMTHVATDYLNSIIERNIPAGAIQRVTTETGEIIVDTNNPQIEAGDTLLHYVPDGQQVVDTVASGNEVDMYVYAPTFDEEAYGLFIPAHIGQHHQVFIVQTFIPLSVVMASFYTTLQLSAISAGLMAILIALVMFIAIRRQLKPIAHLEHALTEAANGDLTTEIDETRVANDEIGLVSKSYNTMRAQVHSIVQQVAKQAQKVEEESEQARNGMEAVSASSEEMTKAIQEVAIGAQTQATHLDTASREMNTFSTKIDELYSVAEHMLQSVQQSVEQVQHGNAQLEQLHADNEETNNGNRAMEQQMHALTEHISLIDAVMLSIQGITEQTNLLALNASIEAARAGEHGKGFAVVAEEVRKLAEQSRRETEHVQQIVSNILHESAQTKMLVYNNSTILKQQTKSVISTKDSFALQMHCMDKVERHIQTFMEELAYIVQEKEKVVANLQNVAAISEQSTASAEEMTANAEAQMYEMVKIMSLVQRLHSVSTTLKKEVSFFKTTA</sequence>
<proteinExistence type="inferred from homology"/>
<dbReference type="SMART" id="SM00283">
    <property type="entry name" value="MA"/>
    <property type="match status" value="1"/>
</dbReference>
<dbReference type="Pfam" id="PF00672">
    <property type="entry name" value="HAMP"/>
    <property type="match status" value="1"/>
</dbReference>
<dbReference type="Gene3D" id="1.10.287.950">
    <property type="entry name" value="Methyl-accepting chemotaxis protein"/>
    <property type="match status" value="1"/>
</dbReference>
<keyword evidence="4 6" id="KW-0807">Transducer</keyword>
<feature type="domain" description="HAMP" evidence="10">
    <location>
        <begin position="332"/>
        <end position="386"/>
    </location>
</feature>
<evidence type="ECO:0000256" key="5">
    <source>
        <dbReference type="ARBA" id="ARBA00029447"/>
    </source>
</evidence>
<keyword evidence="8" id="KW-0812">Transmembrane</keyword>
<dbReference type="PROSITE" id="PS50111">
    <property type="entry name" value="CHEMOTAXIS_TRANSDUC_2"/>
    <property type="match status" value="1"/>
</dbReference>
<dbReference type="EMBL" id="MATO01000015">
    <property type="protein sequence ID" value="OCS92521.1"/>
    <property type="molecule type" value="Genomic_DNA"/>
</dbReference>
<dbReference type="InterPro" id="IPR003660">
    <property type="entry name" value="HAMP_dom"/>
</dbReference>
<dbReference type="Pfam" id="PF00015">
    <property type="entry name" value="MCPsignal"/>
    <property type="match status" value="1"/>
</dbReference>
<protein>
    <recommendedName>
        <fullName evidence="13">Chemotaxis protein</fullName>
    </recommendedName>
</protein>
<evidence type="ECO:0000259" key="10">
    <source>
        <dbReference type="PROSITE" id="PS50885"/>
    </source>
</evidence>
<dbReference type="AlphaFoldDB" id="A0A1C0YZE6"/>
<feature type="coiled-coil region" evidence="7">
    <location>
        <begin position="459"/>
        <end position="496"/>
    </location>
</feature>
<evidence type="ECO:0000256" key="4">
    <source>
        <dbReference type="ARBA" id="ARBA00023224"/>
    </source>
</evidence>
<feature type="transmembrane region" description="Helical" evidence="8">
    <location>
        <begin position="309"/>
        <end position="331"/>
    </location>
</feature>
<comment type="caution">
    <text evidence="11">The sequence shown here is derived from an EMBL/GenBank/DDBJ whole genome shotgun (WGS) entry which is preliminary data.</text>
</comment>
<evidence type="ECO:0000313" key="11">
    <source>
        <dbReference type="EMBL" id="OCS92521.1"/>
    </source>
</evidence>
<evidence type="ECO:0000256" key="8">
    <source>
        <dbReference type="SAM" id="Phobius"/>
    </source>
</evidence>
<keyword evidence="8" id="KW-1133">Transmembrane helix</keyword>
<feature type="domain" description="Methyl-accepting transducer" evidence="9">
    <location>
        <begin position="405"/>
        <end position="655"/>
    </location>
</feature>
<gene>
    <name evidence="11" type="ORF">A6K76_06460</name>
</gene>
<dbReference type="PROSITE" id="PS50885">
    <property type="entry name" value="HAMP"/>
    <property type="match status" value="1"/>
</dbReference>
<evidence type="ECO:0000256" key="2">
    <source>
        <dbReference type="ARBA" id="ARBA00022475"/>
    </source>
</evidence>
<evidence type="ECO:0008006" key="13">
    <source>
        <dbReference type="Google" id="ProtNLM"/>
    </source>
</evidence>
<dbReference type="GO" id="GO:0005886">
    <property type="term" value="C:plasma membrane"/>
    <property type="evidence" value="ECO:0007669"/>
    <property type="project" value="UniProtKB-SubCell"/>
</dbReference>
<reference evidence="11 12" key="1">
    <citation type="submission" date="2016-07" db="EMBL/GenBank/DDBJ databases">
        <title>Caryophanon latum genome sequencing.</title>
        <authorList>
            <person name="Verma A."/>
            <person name="Pal Y."/>
            <person name="Krishnamurthi S."/>
        </authorList>
    </citation>
    <scope>NUCLEOTIDE SEQUENCE [LARGE SCALE GENOMIC DNA]</scope>
    <source>
        <strain evidence="11 12">DSM 14151</strain>
    </source>
</reference>
<evidence type="ECO:0000313" key="12">
    <source>
        <dbReference type="Proteomes" id="UP000093482"/>
    </source>
</evidence>
<dbReference type="Gene3D" id="3.30.450.20">
    <property type="entry name" value="PAS domain"/>
    <property type="match status" value="1"/>
</dbReference>